<dbReference type="GO" id="GO:0035005">
    <property type="term" value="F:1-phosphatidylinositol-4-phosphate 3-kinase activity"/>
    <property type="evidence" value="ECO:0007669"/>
    <property type="project" value="UniProtKB-EC"/>
</dbReference>
<dbReference type="SUPFAM" id="SSF49562">
    <property type="entry name" value="C2 domain (Calcium/lipid-binding domain, CaLB)"/>
    <property type="match status" value="1"/>
</dbReference>
<dbReference type="InterPro" id="IPR042236">
    <property type="entry name" value="PI3K_accessory_sf"/>
</dbReference>
<evidence type="ECO:0000313" key="11">
    <source>
        <dbReference type="Proteomes" id="UP000812440"/>
    </source>
</evidence>
<dbReference type="PROSITE" id="PS00916">
    <property type="entry name" value="PI3_4_KINASE_2"/>
    <property type="match status" value="1"/>
</dbReference>
<dbReference type="InterPro" id="IPR000008">
    <property type="entry name" value="C2_dom"/>
</dbReference>
<keyword evidence="2" id="KW-0808">Transferase</keyword>
<dbReference type="Pfam" id="PF00454">
    <property type="entry name" value="PI3_PI4_kinase"/>
    <property type="match status" value="1"/>
</dbReference>
<dbReference type="FunFam" id="1.10.1070.11:FF:000001">
    <property type="entry name" value="Phosphatidylinositol 4,5-bisphosphate 3-kinase catalytic subunit"/>
    <property type="match status" value="1"/>
</dbReference>
<proteinExistence type="inferred from homology"/>
<keyword evidence="11" id="KW-1185">Reference proteome</keyword>
<dbReference type="PANTHER" id="PTHR10048">
    <property type="entry name" value="PHOSPHATIDYLINOSITOL KINASE"/>
    <property type="match status" value="1"/>
</dbReference>
<evidence type="ECO:0000256" key="2">
    <source>
        <dbReference type="ARBA" id="ARBA00022679"/>
    </source>
</evidence>
<dbReference type="GO" id="GO:0005942">
    <property type="term" value="C:phosphatidylinositol 3-kinase complex"/>
    <property type="evidence" value="ECO:0007669"/>
    <property type="project" value="TreeGrafter"/>
</dbReference>
<evidence type="ECO:0000256" key="3">
    <source>
        <dbReference type="ARBA" id="ARBA00022741"/>
    </source>
</evidence>
<keyword evidence="5" id="KW-0067">ATP-binding</keyword>
<dbReference type="AlphaFoldDB" id="A0A8T2J7V8"/>
<sequence length="646" mass="73481">MYGILREGMFSGPLEALALLNSCFSDRNIRNVACQQIENLSNDNMLDVLPQMVQAVKFEWDLDSPLVRLLLHRSLQSIQFAHRLFWLLSDARNKSHYRGLFHTLLGTLQFCVGKALNEEFSKQENLLSILRDIAEKGKNAPEAKRQETLQSNLHKLERFFQKVRSCRLPLDPAIVVKGVDPSACSFFKSNASPLKISFLNSDPMGKETNVIYKVGDDLRQDMLVLQIIGIIDRIWLHEGLDMEMVTYKCLSTGKKQGLIEMVPNATTLAKIHSQSGILGPLNERSIKKWFRRNHPLPCDYEKATENFLFSCAGWCVVTFILGVCDRHNDNIMVTDEGRMFHIDFGKFLGHAQKFGNIKRDRTPFIFTTEMEYFITEGGKNLIRAQQFVELCCRAYNLIRRHSHLLVNMVELMLQAGIPELYDVEDLRYLHNNLRPQDSDPEATSYFTRKIEESLQCFPVKLNNMIHILANTSLSEMAKSITSVDPASPKSFIKKAAIAGIRKINEKSEKILTYFGEDRHRVSPSIGDPDPRPRVQLQMSFKNQTLSVLIKHLRNVHLSDGSSPSADIEVSLLPDPYQSPARKIRSKGKSTSPIYNEIVTFYVSHLAQHIVKLVVKSKGEFVASVNIPVDPVDLDKDVWYPLGLSMA</sequence>
<dbReference type="SMART" id="SM00239">
    <property type="entry name" value="C2"/>
    <property type="match status" value="1"/>
</dbReference>
<comment type="similarity">
    <text evidence="1">Belongs to the PI3/PI4-kinase family. Type III PI4K subfamily.</text>
</comment>
<feature type="domain" description="PIK helical" evidence="9">
    <location>
        <begin position="1"/>
        <end position="111"/>
    </location>
</feature>
<dbReference type="Gene3D" id="2.60.40.150">
    <property type="entry name" value="C2 domain"/>
    <property type="match status" value="1"/>
</dbReference>
<dbReference type="InterPro" id="IPR036940">
    <property type="entry name" value="PI3/4_kinase_cat_sf"/>
</dbReference>
<dbReference type="InterPro" id="IPR011009">
    <property type="entry name" value="Kinase-like_dom_sf"/>
</dbReference>
<dbReference type="GO" id="GO:0016477">
    <property type="term" value="P:cell migration"/>
    <property type="evidence" value="ECO:0007669"/>
    <property type="project" value="TreeGrafter"/>
</dbReference>
<dbReference type="Gene3D" id="1.25.40.70">
    <property type="entry name" value="Phosphatidylinositol 3-kinase, accessory domain (PIK)"/>
    <property type="match status" value="1"/>
</dbReference>
<keyword evidence="3" id="KW-0547">Nucleotide-binding</keyword>
<dbReference type="Gene3D" id="1.10.1070.11">
    <property type="entry name" value="Phosphatidylinositol 3-/4-kinase, catalytic domain"/>
    <property type="match status" value="1"/>
</dbReference>
<evidence type="ECO:0000259" key="8">
    <source>
        <dbReference type="PROSITE" id="PS50290"/>
    </source>
</evidence>
<evidence type="ECO:0000256" key="7">
    <source>
        <dbReference type="ARBA" id="ARBA00029297"/>
    </source>
</evidence>
<dbReference type="InterPro" id="IPR015433">
    <property type="entry name" value="PI3/4_kinase"/>
</dbReference>
<evidence type="ECO:0000256" key="1">
    <source>
        <dbReference type="ARBA" id="ARBA00006209"/>
    </source>
</evidence>
<keyword evidence="4" id="KW-0418">Kinase</keyword>
<dbReference type="Pfam" id="PF00168">
    <property type="entry name" value="C2"/>
    <property type="match status" value="1"/>
</dbReference>
<dbReference type="OrthoDB" id="67688at2759"/>
<dbReference type="InterPro" id="IPR001263">
    <property type="entry name" value="PI3K_accessory_dom"/>
</dbReference>
<dbReference type="Proteomes" id="UP000812440">
    <property type="component" value="Chromosome 3"/>
</dbReference>
<comment type="catalytic activity">
    <reaction evidence="6">
        <text>a 1,2-diacyl-sn-glycero-3-phospho-(1D-myo-inositol) + ATP = a 1,2-diacyl-sn-glycero-3-phospho-(1D-myo-inositol-3-phosphate) + ADP + H(+)</text>
        <dbReference type="Rhea" id="RHEA:12709"/>
        <dbReference type="ChEBI" id="CHEBI:15378"/>
        <dbReference type="ChEBI" id="CHEBI:30616"/>
        <dbReference type="ChEBI" id="CHEBI:57880"/>
        <dbReference type="ChEBI" id="CHEBI:58088"/>
        <dbReference type="ChEBI" id="CHEBI:456216"/>
        <dbReference type="EC" id="2.7.1.137"/>
    </reaction>
    <physiologicalReaction direction="left-to-right" evidence="6">
        <dbReference type="Rhea" id="RHEA:12710"/>
    </physiologicalReaction>
</comment>
<comment type="catalytic activity">
    <reaction evidence="7">
        <text>a 1,2-diacyl-sn-glycero-3-phospho-(1D-myo-inositol 4-phosphate) + ATP = a 1,2-diacyl-sn-glycero-3-phospho-(1D-myo-inositol-3,4-bisphosphate) + ADP + H(+)</text>
        <dbReference type="Rhea" id="RHEA:18373"/>
        <dbReference type="ChEBI" id="CHEBI:15378"/>
        <dbReference type="ChEBI" id="CHEBI:30616"/>
        <dbReference type="ChEBI" id="CHEBI:57658"/>
        <dbReference type="ChEBI" id="CHEBI:58178"/>
        <dbReference type="ChEBI" id="CHEBI:456216"/>
        <dbReference type="EC" id="2.7.1.154"/>
    </reaction>
    <physiologicalReaction direction="left-to-right" evidence="7">
        <dbReference type="Rhea" id="RHEA:18374"/>
    </physiologicalReaction>
</comment>
<protein>
    <recommendedName>
        <fullName evidence="12">Phosphatidylinositol 4-phosphate 3-kinase C2 domain-containing subunit gamma</fullName>
    </recommendedName>
</protein>
<gene>
    <name evidence="10" type="ORF">GDO86_004907</name>
</gene>
<name>A0A8T2J7V8_9PIPI</name>
<dbReference type="InterPro" id="IPR000403">
    <property type="entry name" value="PI3/4_kinase_cat_dom"/>
</dbReference>
<feature type="domain" description="PI3K/PI4K catalytic" evidence="8">
    <location>
        <begin position="180"/>
        <end position="458"/>
    </location>
</feature>
<dbReference type="PROSITE" id="PS51545">
    <property type="entry name" value="PIK_HELICAL"/>
    <property type="match status" value="1"/>
</dbReference>
<dbReference type="PROSITE" id="PS50290">
    <property type="entry name" value="PI3_4_KINASE_3"/>
    <property type="match status" value="1"/>
</dbReference>
<dbReference type="FunFam" id="3.30.1010.10:FF:000001">
    <property type="entry name" value="Phosphatidylinositol 4-phosphate 3-kinase C2 domain-containing subunit beta"/>
    <property type="match status" value="1"/>
</dbReference>
<organism evidence="10 11">
    <name type="scientific">Hymenochirus boettgeri</name>
    <name type="common">Congo dwarf clawed frog</name>
    <dbReference type="NCBI Taxonomy" id="247094"/>
    <lineage>
        <taxon>Eukaryota</taxon>
        <taxon>Metazoa</taxon>
        <taxon>Chordata</taxon>
        <taxon>Craniata</taxon>
        <taxon>Vertebrata</taxon>
        <taxon>Euteleostomi</taxon>
        <taxon>Amphibia</taxon>
        <taxon>Batrachia</taxon>
        <taxon>Anura</taxon>
        <taxon>Pipoidea</taxon>
        <taxon>Pipidae</taxon>
        <taxon>Pipinae</taxon>
        <taxon>Hymenochirus</taxon>
    </lineage>
</organism>
<dbReference type="SMART" id="SM00146">
    <property type="entry name" value="PI3Kc"/>
    <property type="match status" value="1"/>
</dbReference>
<dbReference type="InterPro" id="IPR035892">
    <property type="entry name" value="C2_domain_sf"/>
</dbReference>
<reference evidence="10" key="1">
    <citation type="thesis" date="2020" institute="ProQuest LLC" country="789 East Eisenhower Parkway, Ann Arbor, MI, USA">
        <title>Comparative Genomics and Chromosome Evolution.</title>
        <authorList>
            <person name="Mudd A.B."/>
        </authorList>
    </citation>
    <scope>NUCLEOTIDE SEQUENCE</scope>
    <source>
        <strain evidence="10">Female2</strain>
        <tissue evidence="10">Blood</tissue>
    </source>
</reference>
<dbReference type="SUPFAM" id="SSF48371">
    <property type="entry name" value="ARM repeat"/>
    <property type="match status" value="1"/>
</dbReference>
<dbReference type="GO" id="GO:0048015">
    <property type="term" value="P:phosphatidylinositol-mediated signaling"/>
    <property type="evidence" value="ECO:0007669"/>
    <property type="project" value="TreeGrafter"/>
</dbReference>
<evidence type="ECO:0008006" key="12">
    <source>
        <dbReference type="Google" id="ProtNLM"/>
    </source>
</evidence>
<evidence type="ECO:0000256" key="4">
    <source>
        <dbReference type="ARBA" id="ARBA00022777"/>
    </source>
</evidence>
<dbReference type="GO" id="GO:0043491">
    <property type="term" value="P:phosphatidylinositol 3-kinase/protein kinase B signal transduction"/>
    <property type="evidence" value="ECO:0007669"/>
    <property type="project" value="TreeGrafter"/>
</dbReference>
<evidence type="ECO:0000259" key="9">
    <source>
        <dbReference type="PROSITE" id="PS51545"/>
    </source>
</evidence>
<evidence type="ECO:0000313" key="10">
    <source>
        <dbReference type="EMBL" id="KAG8438516.1"/>
    </source>
</evidence>
<dbReference type="GO" id="GO:0016303">
    <property type="term" value="F:1-phosphatidylinositol-3-kinase activity"/>
    <property type="evidence" value="ECO:0007669"/>
    <property type="project" value="UniProtKB-EC"/>
</dbReference>
<dbReference type="GO" id="GO:0005737">
    <property type="term" value="C:cytoplasm"/>
    <property type="evidence" value="ECO:0007669"/>
    <property type="project" value="TreeGrafter"/>
</dbReference>
<evidence type="ECO:0000256" key="5">
    <source>
        <dbReference type="ARBA" id="ARBA00022840"/>
    </source>
</evidence>
<dbReference type="EMBL" id="JAACNH010000006">
    <property type="protein sequence ID" value="KAG8438516.1"/>
    <property type="molecule type" value="Genomic_DNA"/>
</dbReference>
<dbReference type="SUPFAM" id="SSF56112">
    <property type="entry name" value="Protein kinase-like (PK-like)"/>
    <property type="match status" value="1"/>
</dbReference>
<dbReference type="GO" id="GO:0005886">
    <property type="term" value="C:plasma membrane"/>
    <property type="evidence" value="ECO:0007669"/>
    <property type="project" value="TreeGrafter"/>
</dbReference>
<dbReference type="InterPro" id="IPR018936">
    <property type="entry name" value="PI3/4_kinase_CS"/>
</dbReference>
<dbReference type="Pfam" id="PF00613">
    <property type="entry name" value="PI3Ka"/>
    <property type="match status" value="1"/>
</dbReference>
<dbReference type="PANTHER" id="PTHR10048:SF29">
    <property type="entry name" value="PHOSPHATIDYLINOSITOL 3-KINASE C2 DOMAIN-CONTAINING SUBUNIT GAMMA"/>
    <property type="match status" value="1"/>
</dbReference>
<dbReference type="Gene3D" id="3.30.1010.10">
    <property type="entry name" value="Phosphatidylinositol 3-kinase Catalytic Subunit, Chain A, domain 4"/>
    <property type="match status" value="1"/>
</dbReference>
<dbReference type="GO" id="GO:0005524">
    <property type="term" value="F:ATP binding"/>
    <property type="evidence" value="ECO:0007669"/>
    <property type="project" value="UniProtKB-KW"/>
</dbReference>
<comment type="caution">
    <text evidence="10">The sequence shown here is derived from an EMBL/GenBank/DDBJ whole genome shotgun (WGS) entry which is preliminary data.</text>
</comment>
<dbReference type="InterPro" id="IPR016024">
    <property type="entry name" value="ARM-type_fold"/>
</dbReference>
<evidence type="ECO:0000256" key="6">
    <source>
        <dbReference type="ARBA" id="ARBA00023985"/>
    </source>
</evidence>
<accession>A0A8T2J7V8</accession>